<reference evidence="1 2" key="1">
    <citation type="journal article" date="2018" name="Sci. Rep.">
        <title>Comparative analysis of the Pocillopora damicornis genome highlights role of immune system in coral evolution.</title>
        <authorList>
            <person name="Cunning R."/>
            <person name="Bay R.A."/>
            <person name="Gillette P."/>
            <person name="Baker A.C."/>
            <person name="Traylor-Knowles N."/>
        </authorList>
    </citation>
    <scope>NUCLEOTIDE SEQUENCE [LARGE SCALE GENOMIC DNA]</scope>
    <source>
        <strain evidence="1">RSMAS</strain>
        <tissue evidence="1">Whole animal</tissue>
    </source>
</reference>
<sequence length="188" mass="20993">MVLANCNKRMSVHFTVQGQDESDVIVTALEQTLKTVVPRVEEMSEEQSSEHLLVLNNITIEYSSSTLNVHVTEMEPQDLEMPDLTEYNPERKRPTKRLTHMTRQGIEPGPLDQKLTLKPLSHHIRNLFGHVFSQQVVDERVVSSTNHGQPGILPTSNAQGELISIHTTRSRQPSAIPAVPAAVLHVSP</sequence>
<accession>A0A3M6UTC1</accession>
<organism evidence="1 2">
    <name type="scientific">Pocillopora damicornis</name>
    <name type="common">Cauliflower coral</name>
    <name type="synonym">Millepora damicornis</name>
    <dbReference type="NCBI Taxonomy" id="46731"/>
    <lineage>
        <taxon>Eukaryota</taxon>
        <taxon>Metazoa</taxon>
        <taxon>Cnidaria</taxon>
        <taxon>Anthozoa</taxon>
        <taxon>Hexacorallia</taxon>
        <taxon>Scleractinia</taxon>
        <taxon>Astrocoeniina</taxon>
        <taxon>Pocilloporidae</taxon>
        <taxon>Pocillopora</taxon>
    </lineage>
</organism>
<keyword evidence="2" id="KW-1185">Reference proteome</keyword>
<dbReference type="EMBL" id="RCHS01000779">
    <property type="protein sequence ID" value="RMX56895.1"/>
    <property type="molecule type" value="Genomic_DNA"/>
</dbReference>
<proteinExistence type="predicted"/>
<evidence type="ECO:0000313" key="2">
    <source>
        <dbReference type="Proteomes" id="UP000275408"/>
    </source>
</evidence>
<dbReference type="Proteomes" id="UP000275408">
    <property type="component" value="Unassembled WGS sequence"/>
</dbReference>
<name>A0A3M6UTC1_POCDA</name>
<comment type="caution">
    <text evidence="1">The sequence shown here is derived from an EMBL/GenBank/DDBJ whole genome shotgun (WGS) entry which is preliminary data.</text>
</comment>
<evidence type="ECO:0000313" key="1">
    <source>
        <dbReference type="EMBL" id="RMX56895.1"/>
    </source>
</evidence>
<dbReference type="AlphaFoldDB" id="A0A3M6UTC1"/>
<protein>
    <submittedName>
        <fullName evidence="1">Uncharacterized protein</fullName>
    </submittedName>
</protein>
<gene>
    <name evidence="1" type="ORF">pdam_00022707</name>
</gene>